<dbReference type="HAMAP" id="MF_03100">
    <property type="entry name" value="Endonuc_su_Slx1"/>
    <property type="match status" value="1"/>
</dbReference>
<evidence type="ECO:0000313" key="14">
    <source>
        <dbReference type="RefSeq" id="XP_018323482.1"/>
    </source>
</evidence>
<keyword evidence="2" id="KW-0479">Metal-binding</keyword>
<dbReference type="SUPFAM" id="SSF82771">
    <property type="entry name" value="GIY-YIG endonuclease"/>
    <property type="match status" value="1"/>
</dbReference>
<accession>A0A1W4WSL2</accession>
<evidence type="ECO:0000259" key="12">
    <source>
        <dbReference type="PROSITE" id="PS50164"/>
    </source>
</evidence>
<dbReference type="Gene3D" id="3.40.1440.10">
    <property type="entry name" value="GIY-YIG endonuclease"/>
    <property type="match status" value="1"/>
</dbReference>
<comment type="similarity">
    <text evidence="11">Belongs to the SLX1 family.</text>
</comment>
<evidence type="ECO:0000256" key="7">
    <source>
        <dbReference type="ARBA" id="ARBA00022833"/>
    </source>
</evidence>
<evidence type="ECO:0000256" key="11">
    <source>
        <dbReference type="HAMAP-Rule" id="MF_03100"/>
    </source>
</evidence>
<dbReference type="STRING" id="224129.A0A1W4WSL2"/>
<reference evidence="14" key="1">
    <citation type="submission" date="2025-08" db="UniProtKB">
        <authorList>
            <consortium name="RefSeq"/>
        </authorList>
    </citation>
    <scope>IDENTIFICATION</scope>
    <source>
        <tissue evidence="14">Entire body</tissue>
    </source>
</reference>
<dbReference type="GO" id="GO:0017108">
    <property type="term" value="F:5'-flap endonuclease activity"/>
    <property type="evidence" value="ECO:0007669"/>
    <property type="project" value="InterPro"/>
</dbReference>
<keyword evidence="8 11" id="KW-0233">DNA recombination</keyword>
<dbReference type="GO" id="GO:0008821">
    <property type="term" value="F:crossover junction DNA endonuclease activity"/>
    <property type="evidence" value="ECO:0007669"/>
    <property type="project" value="TreeGrafter"/>
</dbReference>
<evidence type="ECO:0000256" key="10">
    <source>
        <dbReference type="ARBA" id="ARBA00023242"/>
    </source>
</evidence>
<dbReference type="Proteomes" id="UP000192223">
    <property type="component" value="Unplaced"/>
</dbReference>
<evidence type="ECO:0000256" key="3">
    <source>
        <dbReference type="ARBA" id="ARBA00022759"/>
    </source>
</evidence>
<organism evidence="13 14">
    <name type="scientific">Agrilus planipennis</name>
    <name type="common">Emerald ash borer</name>
    <name type="synonym">Agrilus marcopoli</name>
    <dbReference type="NCBI Taxonomy" id="224129"/>
    <lineage>
        <taxon>Eukaryota</taxon>
        <taxon>Metazoa</taxon>
        <taxon>Ecdysozoa</taxon>
        <taxon>Arthropoda</taxon>
        <taxon>Hexapoda</taxon>
        <taxon>Insecta</taxon>
        <taxon>Pterygota</taxon>
        <taxon>Neoptera</taxon>
        <taxon>Endopterygota</taxon>
        <taxon>Coleoptera</taxon>
        <taxon>Polyphaga</taxon>
        <taxon>Elateriformia</taxon>
        <taxon>Buprestoidea</taxon>
        <taxon>Buprestidae</taxon>
        <taxon>Agrilinae</taxon>
        <taxon>Agrilus</taxon>
    </lineage>
</organism>
<comment type="caution">
    <text evidence="11">Lacks conserved residue(s) required for the propagation of feature annotation.</text>
</comment>
<evidence type="ECO:0000256" key="6">
    <source>
        <dbReference type="ARBA" id="ARBA00022801"/>
    </source>
</evidence>
<dbReference type="FunCoup" id="A0A1W4WSL2">
    <property type="interactions" value="813"/>
</dbReference>
<dbReference type="OrthoDB" id="24645at2759"/>
<keyword evidence="4 11" id="KW-0227">DNA damage</keyword>
<dbReference type="InterPro" id="IPR048749">
    <property type="entry name" value="SLX1_C"/>
</dbReference>
<evidence type="ECO:0000256" key="5">
    <source>
        <dbReference type="ARBA" id="ARBA00022771"/>
    </source>
</evidence>
<dbReference type="PANTHER" id="PTHR20208:SF10">
    <property type="entry name" value="STRUCTURE-SPECIFIC ENDONUCLEASE SUBUNIT SLX1"/>
    <property type="match status" value="1"/>
</dbReference>
<gene>
    <name evidence="14" type="primary">LOC108735817</name>
</gene>
<comment type="subcellular location">
    <subcellularLocation>
        <location evidence="11">Nucleus</location>
    </subcellularLocation>
</comment>
<dbReference type="PANTHER" id="PTHR20208">
    <property type="entry name" value="STRUCTURE-SPECIFIC ENDONUCLEASE SUBUNIT SLX1"/>
    <property type="match status" value="1"/>
</dbReference>
<dbReference type="CDD" id="cd10455">
    <property type="entry name" value="GIY-YIG_SLX1"/>
    <property type="match status" value="1"/>
</dbReference>
<name>A0A1W4WSL2_AGRPL</name>
<comment type="function">
    <text evidence="11">Catalytic subunit of a heterodimeric structure-specific endonuclease that resolves DNA secondary structures generated during DNA repair and recombination. Has endonuclease activity towards branched DNA substrates, introducing single-strand cuts in duplex DNA close to junctions with ss-DNA.</text>
</comment>
<dbReference type="KEGG" id="apln:108735817"/>
<comment type="subunit">
    <text evidence="11">Forms a heterodimer with a member of the SLX4 family.</text>
</comment>
<dbReference type="Gene3D" id="3.30.40.10">
    <property type="entry name" value="Zinc/RING finger domain, C3HC4 (zinc finger)"/>
    <property type="match status" value="1"/>
</dbReference>
<keyword evidence="9 11" id="KW-0234">DNA repair</keyword>
<dbReference type="GO" id="GO:0008270">
    <property type="term" value="F:zinc ion binding"/>
    <property type="evidence" value="ECO:0007669"/>
    <property type="project" value="UniProtKB-KW"/>
</dbReference>
<dbReference type="InterPro" id="IPR050381">
    <property type="entry name" value="SLX1_endonuclease"/>
</dbReference>
<evidence type="ECO:0000256" key="9">
    <source>
        <dbReference type="ARBA" id="ARBA00023204"/>
    </source>
</evidence>
<proteinExistence type="inferred from homology"/>
<evidence type="ECO:0000256" key="1">
    <source>
        <dbReference type="ARBA" id="ARBA00022722"/>
    </source>
</evidence>
<dbReference type="InterPro" id="IPR027520">
    <property type="entry name" value="Slx1"/>
</dbReference>
<evidence type="ECO:0000256" key="8">
    <source>
        <dbReference type="ARBA" id="ARBA00023172"/>
    </source>
</evidence>
<dbReference type="GO" id="GO:0000724">
    <property type="term" value="P:double-strand break repair via homologous recombination"/>
    <property type="evidence" value="ECO:0007669"/>
    <property type="project" value="TreeGrafter"/>
</dbReference>
<keyword evidence="1 11" id="KW-0540">Nuclease</keyword>
<dbReference type="PROSITE" id="PS50164">
    <property type="entry name" value="GIY_YIG"/>
    <property type="match status" value="1"/>
</dbReference>
<dbReference type="InterPro" id="IPR000305">
    <property type="entry name" value="GIY-YIG_endonuc"/>
</dbReference>
<evidence type="ECO:0000313" key="13">
    <source>
        <dbReference type="Proteomes" id="UP000192223"/>
    </source>
</evidence>
<dbReference type="Pfam" id="PF01541">
    <property type="entry name" value="GIY-YIG"/>
    <property type="match status" value="1"/>
</dbReference>
<keyword evidence="13" id="KW-1185">Reference proteome</keyword>
<dbReference type="AlphaFoldDB" id="A0A1W4WSL2"/>
<dbReference type="EC" id="3.1.-.-" evidence="11"/>
<dbReference type="InterPro" id="IPR013083">
    <property type="entry name" value="Znf_RING/FYVE/PHD"/>
</dbReference>
<comment type="cofactor">
    <cofactor evidence="11">
        <name>a divalent metal cation</name>
        <dbReference type="ChEBI" id="CHEBI:60240"/>
    </cofactor>
</comment>
<dbReference type="GO" id="GO:0033557">
    <property type="term" value="C:Slx1-Slx4 complex"/>
    <property type="evidence" value="ECO:0007669"/>
    <property type="project" value="UniProtKB-UniRule"/>
</dbReference>
<dbReference type="Pfam" id="PF21202">
    <property type="entry name" value="SLX1_C"/>
    <property type="match status" value="1"/>
</dbReference>
<dbReference type="GeneID" id="108735817"/>
<protein>
    <recommendedName>
        <fullName evidence="11">Structure-specific endonuclease subunit SLX1 homolog</fullName>
        <ecNumber evidence="11">3.1.-.-</ecNumber>
    </recommendedName>
</protein>
<keyword evidence="5" id="KW-0863">Zinc-finger</keyword>
<dbReference type="RefSeq" id="XP_018323482.1">
    <property type="nucleotide sequence ID" value="XM_018467980.1"/>
</dbReference>
<dbReference type="InParanoid" id="A0A1W4WSL2"/>
<keyword evidence="7" id="KW-0862">Zinc</keyword>
<keyword evidence="6 11" id="KW-0378">Hydrolase</keyword>
<keyword evidence="3 11" id="KW-0255">Endonuclease</keyword>
<dbReference type="FunFam" id="3.40.1440.10:FF:000008">
    <property type="entry name" value="Structure-specific endonuclease subunit SLX1 homolog"/>
    <property type="match status" value="1"/>
</dbReference>
<evidence type="ECO:0000256" key="2">
    <source>
        <dbReference type="ARBA" id="ARBA00022723"/>
    </source>
</evidence>
<sequence length="270" mass="31071">MSADTIESFYGVYLLYCLNPQYKGRTYIGYTVDPNRRIKQHNKGKYAGGARRTSNRGPWSMVLIIYGFPNDISALRFEWAWQHPSRSRRLHHVASKKSKERVFDYCLRILAEMLRTGPWNRLPLTVRWLNEDFAKQFPEDKPPPFHMPICYGPVISKKVTETKETTDSVISKDSCIEKANNIICFICHQIIDGKRLTCVNPECDLVSHIICLSKLFLEPGQYVPVKGMCPKCDGVFLWGDIIRKYKGCYGNLKMGLTADMGDTFYESDSD</sequence>
<evidence type="ECO:0000256" key="4">
    <source>
        <dbReference type="ARBA" id="ARBA00022763"/>
    </source>
</evidence>
<feature type="domain" description="GIY-YIG" evidence="12">
    <location>
        <begin position="8"/>
        <end position="93"/>
    </location>
</feature>
<dbReference type="InterPro" id="IPR035901">
    <property type="entry name" value="GIY-YIG_endonuc_sf"/>
</dbReference>
<keyword evidence="10 11" id="KW-0539">Nucleus</keyword>